<reference evidence="3" key="1">
    <citation type="submission" date="2019-12" db="EMBL/GenBank/DDBJ databases">
        <title>Complete genome of Terracaulis silvestris 0127_4.</title>
        <authorList>
            <person name="Vieira S."/>
            <person name="Riedel T."/>
            <person name="Sproer C."/>
            <person name="Pascual J."/>
            <person name="Boedeker C."/>
            <person name="Overmann J."/>
        </authorList>
    </citation>
    <scope>NUCLEOTIDE SEQUENCE [LARGE SCALE GENOMIC DNA]</scope>
    <source>
        <strain evidence="3">0127_4</strain>
    </source>
</reference>
<dbReference type="AlphaFoldDB" id="A0A6I6MRP0"/>
<sequence>MLAPTLDGNRPRIAPIARVRERSVALDMALLFAAFGIAGVFFFQGGLEALVGGAVGALLGLRNVHWRNARLAGAISGAFAGLFAGALFAGFFHDALTAFF</sequence>
<proteinExistence type="predicted"/>
<evidence type="ECO:0000256" key="1">
    <source>
        <dbReference type="SAM" id="Phobius"/>
    </source>
</evidence>
<evidence type="ECO:0000313" key="2">
    <source>
        <dbReference type="EMBL" id="QGZ95467.1"/>
    </source>
</evidence>
<dbReference type="KEGG" id="tsv:DSM104635_02316"/>
<dbReference type="RefSeq" id="WP_158766326.1">
    <property type="nucleotide sequence ID" value="NZ_CP047045.1"/>
</dbReference>
<keyword evidence="1" id="KW-1133">Transmembrane helix</keyword>
<keyword evidence="3" id="KW-1185">Reference proteome</keyword>
<keyword evidence="1" id="KW-0812">Transmembrane</keyword>
<dbReference type="EMBL" id="CP047045">
    <property type="protein sequence ID" value="QGZ95467.1"/>
    <property type="molecule type" value="Genomic_DNA"/>
</dbReference>
<feature type="transmembrane region" description="Helical" evidence="1">
    <location>
        <begin position="29"/>
        <end position="59"/>
    </location>
</feature>
<accession>A0A6I6MRP0</accession>
<protein>
    <submittedName>
        <fullName evidence="2">Uncharacterized protein</fullName>
    </submittedName>
</protein>
<gene>
    <name evidence="2" type="ORF">DSM104635_02316</name>
</gene>
<evidence type="ECO:0000313" key="3">
    <source>
        <dbReference type="Proteomes" id="UP000431269"/>
    </source>
</evidence>
<keyword evidence="1" id="KW-0472">Membrane</keyword>
<organism evidence="2 3">
    <name type="scientific">Terricaulis silvestris</name>
    <dbReference type="NCBI Taxonomy" id="2686094"/>
    <lineage>
        <taxon>Bacteria</taxon>
        <taxon>Pseudomonadati</taxon>
        <taxon>Pseudomonadota</taxon>
        <taxon>Alphaproteobacteria</taxon>
        <taxon>Caulobacterales</taxon>
        <taxon>Caulobacteraceae</taxon>
        <taxon>Terricaulis</taxon>
    </lineage>
</organism>
<name>A0A6I6MRP0_9CAUL</name>
<dbReference type="Proteomes" id="UP000431269">
    <property type="component" value="Chromosome"/>
</dbReference>
<feature type="transmembrane region" description="Helical" evidence="1">
    <location>
        <begin position="71"/>
        <end position="92"/>
    </location>
</feature>